<dbReference type="AlphaFoldDB" id="A0A2M7T802"/>
<accession>A0A2M7T802</accession>
<evidence type="ECO:0000313" key="1">
    <source>
        <dbReference type="EMBL" id="PIZ38916.1"/>
    </source>
</evidence>
<gene>
    <name evidence="1" type="ORF">COY37_05620</name>
</gene>
<proteinExistence type="predicted"/>
<feature type="non-terminal residue" evidence="1">
    <location>
        <position position="1"/>
    </location>
</feature>
<organism evidence="1 2">
    <name type="scientific">Candidatus Aquicultor secundus</name>
    <dbReference type="NCBI Taxonomy" id="1973895"/>
    <lineage>
        <taxon>Bacteria</taxon>
        <taxon>Bacillati</taxon>
        <taxon>Actinomycetota</taxon>
        <taxon>Candidatus Aquicultoria</taxon>
        <taxon>Candidatus Aquicultorales</taxon>
        <taxon>Candidatus Aquicultoraceae</taxon>
        <taxon>Candidatus Aquicultor</taxon>
    </lineage>
</organism>
<reference evidence="2" key="1">
    <citation type="submission" date="2017-09" db="EMBL/GenBank/DDBJ databases">
        <title>Depth-based differentiation of microbial function through sediment-hosted aquifers and enrichment of novel symbionts in the deep terrestrial subsurface.</title>
        <authorList>
            <person name="Probst A.J."/>
            <person name="Ladd B."/>
            <person name="Jarett J.K."/>
            <person name="Geller-Mcgrath D.E."/>
            <person name="Sieber C.M.K."/>
            <person name="Emerson J.B."/>
            <person name="Anantharaman K."/>
            <person name="Thomas B.C."/>
            <person name="Malmstrom R."/>
            <person name="Stieglmeier M."/>
            <person name="Klingl A."/>
            <person name="Woyke T."/>
            <person name="Ryan C.M."/>
            <person name="Banfield J.F."/>
        </authorList>
    </citation>
    <scope>NUCLEOTIDE SEQUENCE [LARGE SCALE GENOMIC DNA]</scope>
</reference>
<name>A0A2M7T802_9ACTN</name>
<dbReference type="EMBL" id="PFNG01000134">
    <property type="protein sequence ID" value="PIZ38916.1"/>
    <property type="molecule type" value="Genomic_DNA"/>
</dbReference>
<comment type="caution">
    <text evidence="1">The sequence shown here is derived from an EMBL/GenBank/DDBJ whole genome shotgun (WGS) entry which is preliminary data.</text>
</comment>
<dbReference type="Proteomes" id="UP000230956">
    <property type="component" value="Unassembled WGS sequence"/>
</dbReference>
<protein>
    <submittedName>
        <fullName evidence="1">tRNA pseudouridine(38-40) synthase TruA</fullName>
    </submittedName>
</protein>
<sequence>ILGAKDRMRAGRTAPAKGLTLVRVKY</sequence>
<evidence type="ECO:0000313" key="2">
    <source>
        <dbReference type="Proteomes" id="UP000230956"/>
    </source>
</evidence>